<dbReference type="PROSITE" id="PS00217">
    <property type="entry name" value="SUGAR_TRANSPORT_2"/>
    <property type="match status" value="1"/>
</dbReference>
<dbReference type="SUPFAM" id="SSF103473">
    <property type="entry name" value="MFS general substrate transporter"/>
    <property type="match status" value="1"/>
</dbReference>
<comment type="similarity">
    <text evidence="2 7">Belongs to the major facilitator superfamily. Sugar transporter (TC 2.A.1.1) family.</text>
</comment>
<keyword evidence="3 7" id="KW-0813">Transport</keyword>
<keyword evidence="12" id="KW-1185">Reference proteome</keyword>
<dbReference type="Pfam" id="PF00083">
    <property type="entry name" value="Sugar_tr"/>
    <property type="match status" value="1"/>
</dbReference>
<feature type="transmembrane region" description="Helical" evidence="9">
    <location>
        <begin position="389"/>
        <end position="416"/>
    </location>
</feature>
<dbReference type="NCBIfam" id="TIGR00879">
    <property type="entry name" value="SP"/>
    <property type="match status" value="1"/>
</dbReference>
<feature type="domain" description="Major facilitator superfamily (MFS) profile" evidence="10">
    <location>
        <begin position="30"/>
        <end position="485"/>
    </location>
</feature>
<organism evidence="11 12">
    <name type="scientific">Sporormia fimetaria CBS 119925</name>
    <dbReference type="NCBI Taxonomy" id="1340428"/>
    <lineage>
        <taxon>Eukaryota</taxon>
        <taxon>Fungi</taxon>
        <taxon>Dikarya</taxon>
        <taxon>Ascomycota</taxon>
        <taxon>Pezizomycotina</taxon>
        <taxon>Dothideomycetes</taxon>
        <taxon>Pleosporomycetidae</taxon>
        <taxon>Pleosporales</taxon>
        <taxon>Sporormiaceae</taxon>
        <taxon>Sporormia</taxon>
    </lineage>
</organism>
<keyword evidence="4 9" id="KW-0812">Transmembrane</keyword>
<feature type="transmembrane region" description="Helical" evidence="9">
    <location>
        <begin position="204"/>
        <end position="226"/>
    </location>
</feature>
<dbReference type="InterPro" id="IPR050360">
    <property type="entry name" value="MFS_Sugar_Transporters"/>
</dbReference>
<proteinExistence type="inferred from homology"/>
<feature type="transmembrane region" description="Helical" evidence="9">
    <location>
        <begin position="139"/>
        <end position="161"/>
    </location>
</feature>
<evidence type="ECO:0000313" key="12">
    <source>
        <dbReference type="Proteomes" id="UP000799440"/>
    </source>
</evidence>
<feature type="transmembrane region" description="Helical" evidence="9">
    <location>
        <begin position="362"/>
        <end position="383"/>
    </location>
</feature>
<dbReference type="GO" id="GO:0005351">
    <property type="term" value="F:carbohydrate:proton symporter activity"/>
    <property type="evidence" value="ECO:0007669"/>
    <property type="project" value="TreeGrafter"/>
</dbReference>
<feature type="transmembrane region" description="Helical" evidence="9">
    <location>
        <begin position="428"/>
        <end position="451"/>
    </location>
</feature>
<feature type="transmembrane region" description="Helical" evidence="9">
    <location>
        <begin position="115"/>
        <end position="133"/>
    </location>
</feature>
<dbReference type="InterPro" id="IPR005828">
    <property type="entry name" value="MFS_sugar_transport-like"/>
</dbReference>
<accession>A0A6A6V2C0</accession>
<dbReference type="AlphaFoldDB" id="A0A6A6V2C0"/>
<evidence type="ECO:0000256" key="8">
    <source>
        <dbReference type="SAM" id="MobiDB-lite"/>
    </source>
</evidence>
<feature type="transmembrane region" description="Helical" evidence="9">
    <location>
        <begin position="173"/>
        <end position="192"/>
    </location>
</feature>
<dbReference type="GO" id="GO:0016020">
    <property type="term" value="C:membrane"/>
    <property type="evidence" value="ECO:0007669"/>
    <property type="project" value="UniProtKB-SubCell"/>
</dbReference>
<feature type="transmembrane region" description="Helical" evidence="9">
    <location>
        <begin position="463"/>
        <end position="481"/>
    </location>
</feature>
<feature type="compositionally biased region" description="Basic and acidic residues" evidence="8">
    <location>
        <begin position="534"/>
        <end position="556"/>
    </location>
</feature>
<reference evidence="11" key="1">
    <citation type="journal article" date="2020" name="Stud. Mycol.">
        <title>101 Dothideomycetes genomes: a test case for predicting lifestyles and emergence of pathogens.</title>
        <authorList>
            <person name="Haridas S."/>
            <person name="Albert R."/>
            <person name="Binder M."/>
            <person name="Bloem J."/>
            <person name="Labutti K."/>
            <person name="Salamov A."/>
            <person name="Andreopoulos B."/>
            <person name="Baker S."/>
            <person name="Barry K."/>
            <person name="Bills G."/>
            <person name="Bluhm B."/>
            <person name="Cannon C."/>
            <person name="Castanera R."/>
            <person name="Culley D."/>
            <person name="Daum C."/>
            <person name="Ezra D."/>
            <person name="Gonzalez J."/>
            <person name="Henrissat B."/>
            <person name="Kuo A."/>
            <person name="Liang C."/>
            <person name="Lipzen A."/>
            <person name="Lutzoni F."/>
            <person name="Magnuson J."/>
            <person name="Mondo S."/>
            <person name="Nolan M."/>
            <person name="Ohm R."/>
            <person name="Pangilinan J."/>
            <person name="Park H.-J."/>
            <person name="Ramirez L."/>
            <person name="Alfaro M."/>
            <person name="Sun H."/>
            <person name="Tritt A."/>
            <person name="Yoshinaga Y."/>
            <person name="Zwiers L.-H."/>
            <person name="Turgeon B."/>
            <person name="Goodwin S."/>
            <person name="Spatafora J."/>
            <person name="Crous P."/>
            <person name="Grigoriev I."/>
        </authorList>
    </citation>
    <scope>NUCLEOTIDE SEQUENCE</scope>
    <source>
        <strain evidence="11">CBS 119925</strain>
    </source>
</reference>
<evidence type="ECO:0000256" key="4">
    <source>
        <dbReference type="ARBA" id="ARBA00022692"/>
    </source>
</evidence>
<keyword evidence="5 9" id="KW-1133">Transmembrane helix</keyword>
<evidence type="ECO:0000256" key="9">
    <source>
        <dbReference type="SAM" id="Phobius"/>
    </source>
</evidence>
<dbReference type="Gene3D" id="1.20.1250.20">
    <property type="entry name" value="MFS general substrate transporter like domains"/>
    <property type="match status" value="1"/>
</dbReference>
<dbReference type="InterPro" id="IPR020846">
    <property type="entry name" value="MFS_dom"/>
</dbReference>
<dbReference type="PRINTS" id="PR00171">
    <property type="entry name" value="SUGRTRNSPORT"/>
</dbReference>
<dbReference type="EMBL" id="MU006598">
    <property type="protein sequence ID" value="KAF2743347.1"/>
    <property type="molecule type" value="Genomic_DNA"/>
</dbReference>
<dbReference type="InterPro" id="IPR036259">
    <property type="entry name" value="MFS_trans_sf"/>
</dbReference>
<feature type="transmembrane region" description="Helical" evidence="9">
    <location>
        <begin position="28"/>
        <end position="48"/>
    </location>
</feature>
<dbReference type="CDD" id="cd17356">
    <property type="entry name" value="MFS_HXT"/>
    <property type="match status" value="1"/>
</dbReference>
<dbReference type="OrthoDB" id="6612291at2759"/>
<evidence type="ECO:0000256" key="1">
    <source>
        <dbReference type="ARBA" id="ARBA00004141"/>
    </source>
</evidence>
<gene>
    <name evidence="11" type="ORF">M011DRAFT_410927</name>
</gene>
<feature type="region of interest" description="Disordered" evidence="8">
    <location>
        <begin position="518"/>
        <end position="556"/>
    </location>
</feature>
<evidence type="ECO:0000313" key="11">
    <source>
        <dbReference type="EMBL" id="KAF2743347.1"/>
    </source>
</evidence>
<keyword evidence="6 9" id="KW-0472">Membrane</keyword>
<evidence type="ECO:0000256" key="7">
    <source>
        <dbReference type="RuleBase" id="RU003346"/>
    </source>
</evidence>
<dbReference type="PROSITE" id="PS00216">
    <property type="entry name" value="SUGAR_TRANSPORT_1"/>
    <property type="match status" value="1"/>
</dbReference>
<evidence type="ECO:0000259" key="10">
    <source>
        <dbReference type="PROSITE" id="PS50850"/>
    </source>
</evidence>
<dbReference type="InterPro" id="IPR005829">
    <property type="entry name" value="Sugar_transporter_CS"/>
</dbReference>
<dbReference type="FunFam" id="1.20.1250.20:FF:000180">
    <property type="entry name" value="MFS monosaccharide transporter"/>
    <property type="match status" value="1"/>
</dbReference>
<evidence type="ECO:0000256" key="3">
    <source>
        <dbReference type="ARBA" id="ARBA00022448"/>
    </source>
</evidence>
<dbReference type="InterPro" id="IPR003663">
    <property type="entry name" value="Sugar/inositol_transpt"/>
</dbReference>
<dbReference type="PANTHER" id="PTHR48022">
    <property type="entry name" value="PLASTIDIC GLUCOSE TRANSPORTER 4"/>
    <property type="match status" value="1"/>
</dbReference>
<feature type="transmembrane region" description="Helical" evidence="9">
    <location>
        <begin position="331"/>
        <end position="350"/>
    </location>
</feature>
<comment type="subcellular location">
    <subcellularLocation>
        <location evidence="1">Membrane</location>
        <topology evidence="1">Multi-pass membrane protein</topology>
    </subcellularLocation>
</comment>
<sequence length="556" mass="60773">MPNWAPSSNRPQGEGIARIEAPVTVRGYLLCIFAAFGGILFGYDSGYISGVLAMNYFKQEFGGMNSACPSTDPTAYNGRLYSTAEKSLIVSILSAGTFFGALFAGSLADWIGRRTTIIAGCAVFMAGVVMQVASTAVALLVAGRLIAGIGVGFVSAVIILYMSEVAPKAVRGAIVSGYQFFITIGLLLAAVVDHTTKDRMDSGSYRIPIAIQFAWALILGTGLFFLPESPRYHIKNGDYSKAARSLSTLRGQDVNSQYIRDELAELVANHELESKMQGGWLDCFRGGWRPSGNLRRVVLGMALQMMQQWTGVNFIFYYGTTFFQTVGLKNAFLISMITTAVNVGSTPISFWTIEKLGRRTLLIYGAIGMLTCEFIIAAVGTVAEGSATAGYILIIFTCFYIFFFASTWGPAAWVVIGEIFPLPIRAKGVALSTASNWLWNFVIGYVTPYMVDRDQGDMRSKVFFVWGSTCTLCVIFAYLLVPETKGLSLEQVDRMLEETVPRKSKSWVPRVTETERMRGVGAGAKPMETGDTTSLEREKREESGVMGENVERVDRV</sequence>
<dbReference type="PANTHER" id="PTHR48022:SF6">
    <property type="entry name" value="MSTA PROTEIN-RELATED"/>
    <property type="match status" value="1"/>
</dbReference>
<dbReference type="Proteomes" id="UP000799440">
    <property type="component" value="Unassembled WGS sequence"/>
</dbReference>
<protein>
    <submittedName>
        <fullName evidence="11">General substrate transporter</fullName>
    </submittedName>
</protein>
<evidence type="ECO:0000256" key="6">
    <source>
        <dbReference type="ARBA" id="ARBA00023136"/>
    </source>
</evidence>
<name>A0A6A6V2C0_9PLEO</name>
<feature type="transmembrane region" description="Helical" evidence="9">
    <location>
        <begin position="88"/>
        <end position="108"/>
    </location>
</feature>
<evidence type="ECO:0000256" key="5">
    <source>
        <dbReference type="ARBA" id="ARBA00022989"/>
    </source>
</evidence>
<dbReference type="PROSITE" id="PS50850">
    <property type="entry name" value="MFS"/>
    <property type="match status" value="1"/>
</dbReference>
<evidence type="ECO:0000256" key="2">
    <source>
        <dbReference type="ARBA" id="ARBA00010992"/>
    </source>
</evidence>